<evidence type="ECO:0000313" key="1">
    <source>
        <dbReference type="EMBL" id="MPM85936.1"/>
    </source>
</evidence>
<dbReference type="EMBL" id="VSSQ01034102">
    <property type="protein sequence ID" value="MPM85936.1"/>
    <property type="molecule type" value="Genomic_DNA"/>
</dbReference>
<dbReference type="AlphaFoldDB" id="A0A645D952"/>
<name>A0A645D952_9ZZZZ</name>
<reference evidence="1" key="1">
    <citation type="submission" date="2019-08" db="EMBL/GenBank/DDBJ databases">
        <authorList>
            <person name="Kucharzyk K."/>
            <person name="Murdoch R.W."/>
            <person name="Higgins S."/>
            <person name="Loffler F."/>
        </authorList>
    </citation>
    <scope>NUCLEOTIDE SEQUENCE</scope>
</reference>
<accession>A0A645D952</accession>
<gene>
    <name evidence="1" type="ORF">SDC9_133019</name>
</gene>
<protein>
    <submittedName>
        <fullName evidence="1">Uncharacterized protein</fullName>
    </submittedName>
</protein>
<dbReference type="AntiFam" id="ANF00159">
    <property type="entry name" value="Shadow ORF (opposite uvrA)"/>
</dbReference>
<sequence length="113" mass="11444">MLARPADLQRARGGAEGVLEPGPVVQVVTGEGVGGPQLVHRALETDAAARGAGAGPEVDHVVGDGDHLGLVLHHQHGVALVAQLQQELVHPLDVVGVQADGGLVEDVRDVGEG</sequence>
<proteinExistence type="predicted"/>
<comment type="caution">
    <text evidence="1">The sequence shown here is derived from an EMBL/GenBank/DDBJ whole genome shotgun (WGS) entry which is preliminary data.</text>
</comment>
<organism evidence="1">
    <name type="scientific">bioreactor metagenome</name>
    <dbReference type="NCBI Taxonomy" id="1076179"/>
    <lineage>
        <taxon>unclassified sequences</taxon>
        <taxon>metagenomes</taxon>
        <taxon>ecological metagenomes</taxon>
    </lineage>
</organism>